<accession>A0A917AK66</accession>
<dbReference type="EMBL" id="BMFK01000001">
    <property type="protein sequence ID" value="GGE58650.1"/>
    <property type="molecule type" value="Genomic_DNA"/>
</dbReference>
<evidence type="ECO:0000313" key="3">
    <source>
        <dbReference type="Proteomes" id="UP000605259"/>
    </source>
</evidence>
<dbReference type="Pfam" id="PF22768">
    <property type="entry name" value="SPP1_Dit"/>
    <property type="match status" value="1"/>
</dbReference>
<reference evidence="2" key="1">
    <citation type="journal article" date="2014" name="Int. J. Syst. Evol. Microbiol.">
        <title>Complete genome sequence of Corynebacterium casei LMG S-19264T (=DSM 44701T), isolated from a smear-ripened cheese.</title>
        <authorList>
            <consortium name="US DOE Joint Genome Institute (JGI-PGF)"/>
            <person name="Walter F."/>
            <person name="Albersmeier A."/>
            <person name="Kalinowski J."/>
            <person name="Ruckert C."/>
        </authorList>
    </citation>
    <scope>NUCLEOTIDE SEQUENCE</scope>
    <source>
        <strain evidence="2">CGMCC 1.12698</strain>
    </source>
</reference>
<sequence length="295" mass="33646">MIIQGLKITNAKGESIEFNNHFRLNDDFDLNALGATVNYTDSTEDGSNYQNTKLENRDFDVPFFIHKTVSEAWWIEEQRNLAHKVFNPKSNPMRLDLVTPAGEKYYMNANLEGTPVFPKGEENSNEIWQDGLLQFSANDPYIYSQTETKVDIAVWNSSFEFPLETPVTGIEFGYRSPSLIVNVLNEGQDSTGMMIRFKATGTLKNPNLINVNTYESLKINTTMLSGDVIEVSTYKRKKSVKLIRNNIETNIFNRLDLESKFLQLETGDNLFRYNADTGIDNLEVSMNFTPRMLGV</sequence>
<protein>
    <recommendedName>
        <fullName evidence="1">Siphovirus-type tail component C-terminal domain-containing protein</fullName>
    </recommendedName>
</protein>
<reference evidence="2" key="2">
    <citation type="submission" date="2020-09" db="EMBL/GenBank/DDBJ databases">
        <authorList>
            <person name="Sun Q."/>
            <person name="Zhou Y."/>
        </authorList>
    </citation>
    <scope>NUCLEOTIDE SEQUENCE</scope>
    <source>
        <strain evidence="2">CGMCC 1.12698</strain>
    </source>
</reference>
<dbReference type="Gene3D" id="2.40.30.200">
    <property type="match status" value="1"/>
</dbReference>
<comment type="caution">
    <text evidence="2">The sequence shown here is derived from an EMBL/GenBank/DDBJ whole genome shotgun (WGS) entry which is preliminary data.</text>
</comment>
<dbReference type="RefSeq" id="WP_188386975.1">
    <property type="nucleotide sequence ID" value="NZ_BMFK01000001.1"/>
</dbReference>
<proteinExistence type="predicted"/>
<gene>
    <name evidence="2" type="ORF">GCM10007140_06250</name>
</gene>
<name>A0A917AK66_9BACI</name>
<dbReference type="Proteomes" id="UP000605259">
    <property type="component" value="Unassembled WGS sequence"/>
</dbReference>
<keyword evidence="3" id="KW-1185">Reference proteome</keyword>
<feature type="domain" description="Siphovirus-type tail component C-terminal" evidence="1">
    <location>
        <begin position="187"/>
        <end position="291"/>
    </location>
</feature>
<evidence type="ECO:0000259" key="1">
    <source>
        <dbReference type="Pfam" id="PF22768"/>
    </source>
</evidence>
<organism evidence="2 3">
    <name type="scientific">Priestia taiwanensis</name>
    <dbReference type="NCBI Taxonomy" id="1347902"/>
    <lineage>
        <taxon>Bacteria</taxon>
        <taxon>Bacillati</taxon>
        <taxon>Bacillota</taxon>
        <taxon>Bacilli</taxon>
        <taxon>Bacillales</taxon>
        <taxon>Bacillaceae</taxon>
        <taxon>Priestia</taxon>
    </lineage>
</organism>
<evidence type="ECO:0000313" key="2">
    <source>
        <dbReference type="EMBL" id="GGE58650.1"/>
    </source>
</evidence>
<dbReference type="Gene3D" id="2.60.120.860">
    <property type="match status" value="1"/>
</dbReference>
<dbReference type="AlphaFoldDB" id="A0A917AK66"/>
<dbReference type="InterPro" id="IPR054738">
    <property type="entry name" value="Siphovirus-type_tail_C"/>
</dbReference>